<dbReference type="GO" id="GO:0005829">
    <property type="term" value="C:cytosol"/>
    <property type="evidence" value="ECO:0007669"/>
    <property type="project" value="UniProtKB-SubCell"/>
</dbReference>
<evidence type="ECO:0000256" key="5">
    <source>
        <dbReference type="ARBA" id="ARBA00004555"/>
    </source>
</evidence>
<keyword evidence="8" id="KW-0333">Golgi apparatus</keyword>
<dbReference type="PANTHER" id="PTHR23333:SF14">
    <property type="entry name" value="UBX DOMAIN-CONTAINING PROTEIN 2B"/>
    <property type="match status" value="1"/>
</dbReference>
<dbReference type="EMBL" id="CABDUW010000139">
    <property type="protein sequence ID" value="VTJ60114.1"/>
    <property type="molecule type" value="Genomic_DNA"/>
</dbReference>
<dbReference type="GO" id="GO:0061025">
    <property type="term" value="P:membrane fusion"/>
    <property type="evidence" value="ECO:0007669"/>
    <property type="project" value="TreeGrafter"/>
</dbReference>
<feature type="domain" description="UBX" evidence="16">
    <location>
        <begin position="211"/>
        <end position="275"/>
    </location>
</feature>
<reference evidence="18" key="2">
    <citation type="submission" date="2020-08" db="EMBL/GenBank/DDBJ databases">
        <authorList>
            <person name="Shumante A."/>
            <person name="Zimin A.V."/>
            <person name="Puiu D."/>
            <person name="Salzberg S.L."/>
        </authorList>
    </citation>
    <scope>NUCLEOTIDE SEQUENCE</scope>
    <source>
        <strain evidence="18">WC2-LM</strain>
        <tissue evidence="18">Liver</tissue>
    </source>
</reference>
<dbReference type="AlphaFoldDB" id="A0A5E4AS31"/>
<dbReference type="Proteomes" id="UP000662637">
    <property type="component" value="Unassembled WGS sequence"/>
</dbReference>
<dbReference type="GO" id="GO:0005794">
    <property type="term" value="C:Golgi apparatus"/>
    <property type="evidence" value="ECO:0007669"/>
    <property type="project" value="UniProtKB-SubCell"/>
</dbReference>
<evidence type="ECO:0000256" key="15">
    <source>
        <dbReference type="SAM" id="MobiDB-lite"/>
    </source>
</evidence>
<dbReference type="FunFam" id="3.30.420.210:FF:000001">
    <property type="entry name" value="NSFL1 (P97) cofactor (P47)"/>
    <property type="match status" value="1"/>
</dbReference>
<name>A0A5E4AS31_MARMO</name>
<dbReference type="GO" id="GO:0007030">
    <property type="term" value="P:Golgi organization"/>
    <property type="evidence" value="ECO:0007669"/>
    <property type="project" value="TreeGrafter"/>
</dbReference>
<proteinExistence type="inferred from homology"/>
<keyword evidence="9" id="KW-0206">Cytoskeleton</keyword>
<evidence type="ECO:0000313" key="19">
    <source>
        <dbReference type="EMBL" id="VTJ60114.1"/>
    </source>
</evidence>
<evidence type="ECO:0000256" key="7">
    <source>
        <dbReference type="ARBA" id="ARBA00022824"/>
    </source>
</evidence>
<dbReference type="Pfam" id="PF08059">
    <property type="entry name" value="SEP"/>
    <property type="match status" value="1"/>
</dbReference>
<evidence type="ECO:0000256" key="12">
    <source>
        <dbReference type="ARBA" id="ARBA00040562"/>
    </source>
</evidence>
<evidence type="ECO:0000256" key="3">
    <source>
        <dbReference type="ARBA" id="ARBA00004300"/>
    </source>
</evidence>
<evidence type="ECO:0000256" key="10">
    <source>
        <dbReference type="ARBA" id="ARBA00023242"/>
    </source>
</evidence>
<dbReference type="InterPro" id="IPR012989">
    <property type="entry name" value="SEP_domain"/>
</dbReference>
<dbReference type="PANTHER" id="PTHR23333">
    <property type="entry name" value="UBX DOMAIN CONTAINING PROTEIN"/>
    <property type="match status" value="1"/>
</dbReference>
<dbReference type="SUPFAM" id="SSF54236">
    <property type="entry name" value="Ubiquitin-like"/>
    <property type="match status" value="1"/>
</dbReference>
<dbReference type="GO" id="GO:0043161">
    <property type="term" value="P:proteasome-mediated ubiquitin-dependent protein catabolic process"/>
    <property type="evidence" value="ECO:0007669"/>
    <property type="project" value="TreeGrafter"/>
</dbReference>
<dbReference type="SMART" id="SM00553">
    <property type="entry name" value="SEP"/>
    <property type="match status" value="1"/>
</dbReference>
<feature type="region of interest" description="Disordered" evidence="15">
    <location>
        <begin position="42"/>
        <end position="66"/>
    </location>
</feature>
<dbReference type="GO" id="GO:0031468">
    <property type="term" value="P:nuclear membrane reassembly"/>
    <property type="evidence" value="ECO:0007669"/>
    <property type="project" value="TreeGrafter"/>
</dbReference>
<keyword evidence="7" id="KW-0256">Endoplasmic reticulum</keyword>
<feature type="region of interest" description="Disordered" evidence="15">
    <location>
        <begin position="1"/>
        <end position="27"/>
    </location>
</feature>
<dbReference type="GO" id="GO:0005634">
    <property type="term" value="C:nucleus"/>
    <property type="evidence" value="ECO:0007669"/>
    <property type="project" value="UniProtKB-SubCell"/>
</dbReference>
<keyword evidence="20" id="KW-1185">Reference proteome</keyword>
<gene>
    <name evidence="18" type="ORF">GHT09_007168</name>
    <name evidence="19" type="ORF">MONAX_5E044611</name>
</gene>
<evidence type="ECO:0000313" key="18">
    <source>
        <dbReference type="EMBL" id="KAF7481600.1"/>
    </source>
</evidence>
<accession>A0A5E4AS31</accession>
<feature type="domain" description="SEP" evidence="17">
    <location>
        <begin position="141"/>
        <end position="206"/>
    </location>
</feature>
<dbReference type="GO" id="GO:0005813">
    <property type="term" value="C:centrosome"/>
    <property type="evidence" value="ECO:0007669"/>
    <property type="project" value="UniProtKB-SubCell"/>
</dbReference>
<dbReference type="EMBL" id="WJEC01000698">
    <property type="protein sequence ID" value="KAF7481600.1"/>
    <property type="molecule type" value="Genomic_DNA"/>
</dbReference>
<dbReference type="GO" id="GO:0043130">
    <property type="term" value="F:ubiquitin binding"/>
    <property type="evidence" value="ECO:0007669"/>
    <property type="project" value="TreeGrafter"/>
</dbReference>
<dbReference type="SUPFAM" id="SSF102848">
    <property type="entry name" value="NSFL1 (p97 ATPase) cofactor p47, SEP domain"/>
    <property type="match status" value="1"/>
</dbReference>
<dbReference type="InterPro" id="IPR036241">
    <property type="entry name" value="NSFL1C_SEP_dom_sf"/>
</dbReference>
<evidence type="ECO:0000256" key="9">
    <source>
        <dbReference type="ARBA" id="ARBA00023212"/>
    </source>
</evidence>
<comment type="subcellular location">
    <subcellularLocation>
        <location evidence="3">Cytoplasm</location>
        <location evidence="3">Cytoskeleton</location>
        <location evidence="3">Microtubule organizing center</location>
        <location evidence="3">Centrosome</location>
    </subcellularLocation>
    <subcellularLocation>
        <location evidence="4">Cytoplasm</location>
        <location evidence="4">Cytosol</location>
    </subcellularLocation>
    <subcellularLocation>
        <location evidence="2">Endoplasmic reticulum</location>
    </subcellularLocation>
    <subcellularLocation>
        <location evidence="5">Golgi apparatus</location>
    </subcellularLocation>
    <subcellularLocation>
        <location evidence="1">Nucleus</location>
    </subcellularLocation>
</comment>
<sequence>MAEGGVPEPEEQERRSSKPGPPSARDLQLALAELYEDEVKCKSSKSDRSKATIFKSPRTPPQRFYSGEHEYSGLHIVRPSTGKIVNELFKEAREHGAIPLNEATRSSSEDKSKSFTGGGYRLGNSFCKRSEYIYGENQLQDVQILLKLWSNGFSLDDGELRPYSDPTNAQFLESVKRGEIPLELQRLVHGGQVNLDMEDHQDQEYIKPRLRFKAFSGEGQKLGRILDVRNFIIQSRPEFATLDFILVTSFPNKVLTDESLTLQEADILNTVILQQLK</sequence>
<keyword evidence="6" id="KW-0963">Cytoplasm</keyword>
<reference evidence="19 20" key="1">
    <citation type="submission" date="2019-04" db="EMBL/GenBank/DDBJ databases">
        <authorList>
            <person name="Alioto T."/>
            <person name="Alioto T."/>
        </authorList>
    </citation>
    <scope>NUCLEOTIDE SEQUENCE [LARGE SCALE GENOMIC DNA]</scope>
</reference>
<dbReference type="Pfam" id="PF00789">
    <property type="entry name" value="UBX"/>
    <property type="match status" value="1"/>
</dbReference>
<organism evidence="19 20">
    <name type="scientific">Marmota monax</name>
    <name type="common">Woodchuck</name>
    <dbReference type="NCBI Taxonomy" id="9995"/>
    <lineage>
        <taxon>Eukaryota</taxon>
        <taxon>Metazoa</taxon>
        <taxon>Chordata</taxon>
        <taxon>Craniata</taxon>
        <taxon>Vertebrata</taxon>
        <taxon>Euteleostomi</taxon>
        <taxon>Mammalia</taxon>
        <taxon>Eutheria</taxon>
        <taxon>Euarchontoglires</taxon>
        <taxon>Glires</taxon>
        <taxon>Rodentia</taxon>
        <taxon>Sciuromorpha</taxon>
        <taxon>Sciuridae</taxon>
        <taxon>Xerinae</taxon>
        <taxon>Marmotini</taxon>
        <taxon>Marmota</taxon>
    </lineage>
</organism>
<evidence type="ECO:0000259" key="17">
    <source>
        <dbReference type="PROSITE" id="PS51399"/>
    </source>
</evidence>
<dbReference type="InterPro" id="IPR001012">
    <property type="entry name" value="UBX_dom"/>
</dbReference>
<dbReference type="PROSITE" id="PS51399">
    <property type="entry name" value="SEP"/>
    <property type="match status" value="1"/>
</dbReference>
<evidence type="ECO:0000256" key="4">
    <source>
        <dbReference type="ARBA" id="ARBA00004514"/>
    </source>
</evidence>
<evidence type="ECO:0000256" key="6">
    <source>
        <dbReference type="ARBA" id="ARBA00022490"/>
    </source>
</evidence>
<evidence type="ECO:0000256" key="8">
    <source>
        <dbReference type="ARBA" id="ARBA00023034"/>
    </source>
</evidence>
<evidence type="ECO:0000256" key="14">
    <source>
        <dbReference type="ARBA" id="ARBA00042371"/>
    </source>
</evidence>
<keyword evidence="10" id="KW-0539">Nucleus</keyword>
<evidence type="ECO:0000256" key="2">
    <source>
        <dbReference type="ARBA" id="ARBA00004240"/>
    </source>
</evidence>
<evidence type="ECO:0000256" key="11">
    <source>
        <dbReference type="ARBA" id="ARBA00038241"/>
    </source>
</evidence>
<evidence type="ECO:0000259" key="16">
    <source>
        <dbReference type="PROSITE" id="PS50033"/>
    </source>
</evidence>
<dbReference type="GO" id="GO:0000045">
    <property type="term" value="P:autophagosome assembly"/>
    <property type="evidence" value="ECO:0007669"/>
    <property type="project" value="TreeGrafter"/>
</dbReference>
<dbReference type="GO" id="GO:0005783">
    <property type="term" value="C:endoplasmic reticulum"/>
    <property type="evidence" value="ECO:0007669"/>
    <property type="project" value="UniProtKB-SubCell"/>
</dbReference>
<evidence type="ECO:0000313" key="20">
    <source>
        <dbReference type="Proteomes" id="UP000335636"/>
    </source>
</evidence>
<protein>
    <recommendedName>
        <fullName evidence="12">UBX domain-containing protein 2B</fullName>
    </recommendedName>
    <alternativeName>
        <fullName evidence="14">NSFL1 cofactor p37</fullName>
    </alternativeName>
    <alternativeName>
        <fullName evidence="13">p97 cofactor p37</fullName>
    </alternativeName>
</protein>
<dbReference type="InterPro" id="IPR029071">
    <property type="entry name" value="Ubiquitin-like_domsf"/>
</dbReference>
<dbReference type="Gene3D" id="3.30.420.210">
    <property type="entry name" value="SEP domain"/>
    <property type="match status" value="1"/>
</dbReference>
<dbReference type="Gene3D" id="3.10.20.90">
    <property type="entry name" value="Phosphatidylinositol 3-kinase Catalytic Subunit, Chain A, domain 1"/>
    <property type="match status" value="1"/>
</dbReference>
<dbReference type="PROSITE" id="PS50033">
    <property type="entry name" value="UBX"/>
    <property type="match status" value="1"/>
</dbReference>
<comment type="similarity">
    <text evidence="11">Belongs to the NSFL1C family.</text>
</comment>
<dbReference type="Proteomes" id="UP000335636">
    <property type="component" value="Unassembled WGS sequence"/>
</dbReference>
<evidence type="ECO:0000256" key="13">
    <source>
        <dbReference type="ARBA" id="ARBA00041414"/>
    </source>
</evidence>
<evidence type="ECO:0000256" key="1">
    <source>
        <dbReference type="ARBA" id="ARBA00004123"/>
    </source>
</evidence>